<sequence>MAYIKRDLEEKILSLSSEYAAILITGPRQVGKTTVLRQLMHDNRTYVTLDDLEERAMARNDPALFLQMHDRPILIDEVQYAPQLFSYIKIEIDNGAKPGSFWLTGSQAFHMMELAQESLAGRVALLHMPSLSQHEIYGSGISAPFTIDLNSLKERTKTHAPADMQEIYQRIWKGSMPGLISGRFSDRDVFYSSYLQTYIDRDVSELIHLTDKLIFRDFIRATACRIGQLLNIHDIARDVGVSDDTARRWLQILEKSDIIFYLRPYSNNLLKRTVKTPKMYFFDTGLVAYLTKYSSSEILANGALNGAILENYVVSELLKTYQNDAKECLLWYYRDKEMNEIDMIIENDGMLHPLEIKRSVNPGNELIGAFNILNKGSVPRGKGALLCMRPALSAVNSENYIIPIWMI</sequence>
<gene>
    <name evidence="3" type="ORF">H9914_07000</name>
</gene>
<accession>A0A9D2TX59</accession>
<dbReference type="SUPFAM" id="SSF52540">
    <property type="entry name" value="P-loop containing nucleoside triphosphate hydrolases"/>
    <property type="match status" value="1"/>
</dbReference>
<dbReference type="Pfam" id="PF13635">
    <property type="entry name" value="DUF4143"/>
    <property type="match status" value="1"/>
</dbReference>
<protein>
    <submittedName>
        <fullName evidence="3">ATP-binding protein</fullName>
    </submittedName>
</protein>
<evidence type="ECO:0000313" key="4">
    <source>
        <dbReference type="Proteomes" id="UP000823892"/>
    </source>
</evidence>
<proteinExistence type="predicted"/>
<dbReference type="InterPro" id="IPR027417">
    <property type="entry name" value="P-loop_NTPase"/>
</dbReference>
<reference evidence="3" key="2">
    <citation type="submission" date="2021-04" db="EMBL/GenBank/DDBJ databases">
        <authorList>
            <person name="Gilroy R."/>
        </authorList>
    </citation>
    <scope>NUCLEOTIDE SEQUENCE</scope>
    <source>
        <strain evidence="3">ChiBcec6-4105</strain>
    </source>
</reference>
<dbReference type="Proteomes" id="UP000823892">
    <property type="component" value="Unassembled WGS sequence"/>
</dbReference>
<dbReference type="AlphaFoldDB" id="A0A9D2TX59"/>
<organism evidence="3 4">
    <name type="scientific">Candidatus Blautia avicola</name>
    <dbReference type="NCBI Taxonomy" id="2838483"/>
    <lineage>
        <taxon>Bacteria</taxon>
        <taxon>Bacillati</taxon>
        <taxon>Bacillota</taxon>
        <taxon>Clostridia</taxon>
        <taxon>Lachnospirales</taxon>
        <taxon>Lachnospiraceae</taxon>
        <taxon>Blautia</taxon>
    </lineage>
</organism>
<dbReference type="GO" id="GO:0005524">
    <property type="term" value="F:ATP binding"/>
    <property type="evidence" value="ECO:0007669"/>
    <property type="project" value="UniProtKB-KW"/>
</dbReference>
<feature type="domain" description="DUF4143" evidence="2">
    <location>
        <begin position="200"/>
        <end position="359"/>
    </location>
</feature>
<dbReference type="InterPro" id="IPR025420">
    <property type="entry name" value="DUF4143"/>
</dbReference>
<evidence type="ECO:0000259" key="2">
    <source>
        <dbReference type="Pfam" id="PF13635"/>
    </source>
</evidence>
<evidence type="ECO:0000259" key="1">
    <source>
        <dbReference type="Pfam" id="PF13173"/>
    </source>
</evidence>
<dbReference type="Pfam" id="PF13173">
    <property type="entry name" value="AAA_14"/>
    <property type="match status" value="1"/>
</dbReference>
<comment type="caution">
    <text evidence="3">The sequence shown here is derived from an EMBL/GenBank/DDBJ whole genome shotgun (WGS) entry which is preliminary data.</text>
</comment>
<dbReference type="InterPro" id="IPR041682">
    <property type="entry name" value="AAA_14"/>
</dbReference>
<dbReference type="PANTHER" id="PTHR43566">
    <property type="entry name" value="CONSERVED PROTEIN"/>
    <property type="match status" value="1"/>
</dbReference>
<dbReference type="Gene3D" id="3.40.50.300">
    <property type="entry name" value="P-loop containing nucleotide triphosphate hydrolases"/>
    <property type="match status" value="1"/>
</dbReference>
<dbReference type="EMBL" id="DWUY01000158">
    <property type="protein sequence ID" value="HJD28722.1"/>
    <property type="molecule type" value="Genomic_DNA"/>
</dbReference>
<evidence type="ECO:0000313" key="3">
    <source>
        <dbReference type="EMBL" id="HJD28722.1"/>
    </source>
</evidence>
<reference evidence="3" key="1">
    <citation type="journal article" date="2021" name="PeerJ">
        <title>Extensive microbial diversity within the chicken gut microbiome revealed by metagenomics and culture.</title>
        <authorList>
            <person name="Gilroy R."/>
            <person name="Ravi A."/>
            <person name="Getino M."/>
            <person name="Pursley I."/>
            <person name="Horton D.L."/>
            <person name="Alikhan N.F."/>
            <person name="Baker D."/>
            <person name="Gharbi K."/>
            <person name="Hall N."/>
            <person name="Watson M."/>
            <person name="Adriaenssens E.M."/>
            <person name="Foster-Nyarko E."/>
            <person name="Jarju S."/>
            <person name="Secka A."/>
            <person name="Antonio M."/>
            <person name="Oren A."/>
            <person name="Chaudhuri R.R."/>
            <person name="La Ragione R."/>
            <person name="Hildebrand F."/>
            <person name="Pallen M.J."/>
        </authorList>
    </citation>
    <scope>NUCLEOTIDE SEQUENCE</scope>
    <source>
        <strain evidence="3">ChiBcec6-4105</strain>
    </source>
</reference>
<name>A0A9D2TX59_9FIRM</name>
<keyword evidence="3" id="KW-0547">Nucleotide-binding</keyword>
<feature type="domain" description="AAA" evidence="1">
    <location>
        <begin position="20"/>
        <end position="136"/>
    </location>
</feature>
<dbReference type="PANTHER" id="PTHR43566:SF2">
    <property type="entry name" value="DUF4143 DOMAIN-CONTAINING PROTEIN"/>
    <property type="match status" value="1"/>
</dbReference>
<keyword evidence="3" id="KW-0067">ATP-binding</keyword>